<dbReference type="EMBL" id="JAGPXB010000027">
    <property type="protein sequence ID" value="MBQ0910038.1"/>
    <property type="molecule type" value="Genomic_DNA"/>
</dbReference>
<accession>A0ABS5D7R1</accession>
<reference evidence="1 2" key="1">
    <citation type="submission" date="2021-04" db="EMBL/GenBank/DDBJ databases">
        <title>Description of novel Flavobacterium sp. F-328.</title>
        <authorList>
            <person name="Saticioglu I.B."/>
        </authorList>
    </citation>
    <scope>NUCLEOTIDE SEQUENCE [LARGE SCALE GENOMIC DNA]</scope>
    <source>
        <strain evidence="1 2">F-328</strain>
    </source>
</reference>
<comment type="caution">
    <text evidence="1">The sequence shown here is derived from an EMBL/GenBank/DDBJ whole genome shotgun (WGS) entry which is preliminary data.</text>
</comment>
<proteinExistence type="predicted"/>
<organism evidence="1 2">
    <name type="scientific">Flavobacterium erciyesense</name>
    <dbReference type="NCBI Taxonomy" id="2825842"/>
    <lineage>
        <taxon>Bacteria</taxon>
        <taxon>Pseudomonadati</taxon>
        <taxon>Bacteroidota</taxon>
        <taxon>Flavobacteriia</taxon>
        <taxon>Flavobacteriales</taxon>
        <taxon>Flavobacteriaceae</taxon>
        <taxon>Flavobacterium</taxon>
    </lineage>
</organism>
<protein>
    <submittedName>
        <fullName evidence="1">Uncharacterized protein</fullName>
    </submittedName>
</protein>
<sequence>MGVQKIYLKRIKGELLSKNPNVPDYEGFFKGAKGDFYVVGYLHSLSSDLDLTVKIVDDEFLKNKFNNKKYNEWKYGKLD</sequence>
<evidence type="ECO:0000313" key="2">
    <source>
        <dbReference type="Proteomes" id="UP000679008"/>
    </source>
</evidence>
<evidence type="ECO:0000313" key="1">
    <source>
        <dbReference type="EMBL" id="MBQ0910038.1"/>
    </source>
</evidence>
<gene>
    <name evidence="1" type="ORF">KBJ98_15100</name>
</gene>
<name>A0ABS5D7R1_9FLAO</name>
<dbReference type="RefSeq" id="WP_210791914.1">
    <property type="nucleotide sequence ID" value="NZ_JAGPXB010000027.1"/>
</dbReference>
<dbReference type="Proteomes" id="UP000679008">
    <property type="component" value="Unassembled WGS sequence"/>
</dbReference>
<keyword evidence="2" id="KW-1185">Reference proteome</keyword>